<feature type="transmembrane region" description="Helical" evidence="8">
    <location>
        <begin position="598"/>
        <end position="617"/>
    </location>
</feature>
<keyword evidence="6 8" id="KW-0472">Membrane</keyword>
<organism evidence="10">
    <name type="scientific">Lygus hesperus</name>
    <name type="common">Western plant bug</name>
    <dbReference type="NCBI Taxonomy" id="30085"/>
    <lineage>
        <taxon>Eukaryota</taxon>
        <taxon>Metazoa</taxon>
        <taxon>Ecdysozoa</taxon>
        <taxon>Arthropoda</taxon>
        <taxon>Hexapoda</taxon>
        <taxon>Insecta</taxon>
        <taxon>Pterygota</taxon>
        <taxon>Neoptera</taxon>
        <taxon>Paraneoptera</taxon>
        <taxon>Hemiptera</taxon>
        <taxon>Heteroptera</taxon>
        <taxon>Panheteroptera</taxon>
        <taxon>Cimicomorpha</taxon>
        <taxon>Miridae</taxon>
        <taxon>Mirini</taxon>
        <taxon>Lygus</taxon>
    </lineage>
</organism>
<feature type="transmembrane region" description="Helical" evidence="8">
    <location>
        <begin position="857"/>
        <end position="880"/>
    </location>
</feature>
<reference evidence="10" key="1">
    <citation type="journal article" date="2016" name="Gigascience">
        <title>De novo construction of an expanded transcriptome assembly for the western tarnished plant bug, Lygus hesperus.</title>
        <authorList>
            <person name="Tassone E.E."/>
            <person name="Geib S.M."/>
            <person name="Hall B."/>
            <person name="Fabrick J.A."/>
            <person name="Brent C.S."/>
            <person name="Hull J.J."/>
        </authorList>
    </citation>
    <scope>NUCLEOTIDE SEQUENCE</scope>
</reference>
<feature type="domain" description="ABC transporter" evidence="9">
    <location>
        <begin position="276"/>
        <end position="515"/>
    </location>
</feature>
<feature type="compositionally biased region" description="Polar residues" evidence="7">
    <location>
        <begin position="243"/>
        <end position="253"/>
    </location>
</feature>
<dbReference type="GO" id="GO:0016887">
    <property type="term" value="F:ATP hydrolysis activity"/>
    <property type="evidence" value="ECO:0007669"/>
    <property type="project" value="InterPro"/>
</dbReference>
<dbReference type="Pfam" id="PF00005">
    <property type="entry name" value="ABC_tran"/>
    <property type="match status" value="1"/>
</dbReference>
<keyword evidence="3" id="KW-0813">Transport</keyword>
<feature type="transmembrane region" description="Helical" evidence="8">
    <location>
        <begin position="674"/>
        <end position="698"/>
    </location>
</feature>
<evidence type="ECO:0000256" key="5">
    <source>
        <dbReference type="ARBA" id="ARBA00022989"/>
    </source>
</evidence>
<feature type="region of interest" description="Disordered" evidence="7">
    <location>
        <begin position="210"/>
        <end position="257"/>
    </location>
</feature>
<comment type="similarity">
    <text evidence="2">Belongs to the ABC transporter superfamily. ABCG family. Eye pigment precursor importer (TC 3.A.1.204) subfamily.</text>
</comment>
<evidence type="ECO:0000256" key="1">
    <source>
        <dbReference type="ARBA" id="ARBA00004141"/>
    </source>
</evidence>
<dbReference type="SUPFAM" id="SSF52540">
    <property type="entry name" value="P-loop containing nucleoside triphosphate hydrolases"/>
    <property type="match status" value="1"/>
</dbReference>
<dbReference type="InterPro" id="IPR003439">
    <property type="entry name" value="ABC_transporter-like_ATP-bd"/>
</dbReference>
<dbReference type="InterPro" id="IPR027417">
    <property type="entry name" value="P-loop_NTPase"/>
</dbReference>
<dbReference type="PANTHER" id="PTHR48041">
    <property type="entry name" value="ABC TRANSPORTER G FAMILY MEMBER 28"/>
    <property type="match status" value="1"/>
</dbReference>
<dbReference type="EMBL" id="GDHC01019562">
    <property type="protein sequence ID" value="JAP99066.1"/>
    <property type="molecule type" value="Transcribed_RNA"/>
</dbReference>
<feature type="transmembrane region" description="Helical" evidence="8">
    <location>
        <begin position="718"/>
        <end position="736"/>
    </location>
</feature>
<dbReference type="PROSITE" id="PS50893">
    <property type="entry name" value="ABC_TRANSPORTER_2"/>
    <property type="match status" value="1"/>
</dbReference>
<dbReference type="InterPro" id="IPR013525">
    <property type="entry name" value="ABC2_TM"/>
</dbReference>
<feature type="compositionally biased region" description="Gly residues" evidence="7">
    <location>
        <begin position="124"/>
        <end position="133"/>
    </location>
</feature>
<dbReference type="Gene3D" id="3.40.50.300">
    <property type="entry name" value="P-loop containing nucleotide triphosphate hydrolases"/>
    <property type="match status" value="1"/>
</dbReference>
<evidence type="ECO:0000256" key="6">
    <source>
        <dbReference type="ARBA" id="ARBA00023136"/>
    </source>
</evidence>
<evidence type="ECO:0000259" key="9">
    <source>
        <dbReference type="PROSITE" id="PS50893"/>
    </source>
</evidence>
<comment type="subcellular location">
    <subcellularLocation>
        <location evidence="1">Membrane</location>
        <topology evidence="1">Multi-pass membrane protein</topology>
    </subcellularLocation>
</comment>
<sequence length="890" mass="98169">MPEAWEMEQRRYSIAGDERLPPPSRGMIPSTSEDLHAWSIYRQNLNSDFTDSALGSSEKSPLPYGNFQLRESTVQSILNHPRYGPKSPLGANMYTYLKFGLPRVFPPNEGGGNSSGYNSSNEGADGGGGGGRGLAPPPHVRKGRPGRSTSEADFTNLHYHHPTTTLGRSGKSYSQADLLNTETLMRQAAAQHRRSLHDLRHTEYLAQALLPRPPHHPHPAVMGSQQHLRHHPHHQSGRIRRASTAQGHAQSVLPSPEPFSFSMLHPQQYSGLYPYLQIRNMNIRNRKGEPMINSLSTEVKAGEILSIMCTNSSVGTCLLEALCGRRSYSGQVTLNGLEVGRRELSRTCAIVRKGAVLHGDLSVAATLRYYAALRRPPGTRGKMSMADQVSIVTEELGLSPVLDTRVSELTPSEVSRLLVALQLLADPQILLVDDVTQPMDIFDTFFLVEFLRYWAAGATGGVAGRIVVMCLQPPTYEILTMVSRLLILSGPDTMYDGPARSLAHYFTPVQCPAPSYKNPADYYLDLVTLDDLSAEAMLESSQRVDQLAALYRRRVPPLTDVPPYTLPSPFKTPWIFSQAFTILLRDCYYSQPVSFTCWILRVIVAALVSVIIGAIFWDIPSSDPQLVREERLGYHFTILCVTSWPLAIVLGTSRTHGRERAATESDFSQGLYSRFVYIFTTLIFSLIPSSLIWLAYLIPAYCMSGLYDQMFSDNLANYLGVSLLCLLGLQYSCTLLGCCAPVGRGWTLIAYTLVHVLLSSTTGYPIATNDALLPPFIAAYAPVGSAYRTLVIADYSPAVLKTINSHLVCRNKQVQRQDIIVHLPCPVPNGTQALEYHGILADFRGANSSTGLVVQGVFLASTAVLAALAYMVSPFIYGSYHEKRNLKKGR</sequence>
<evidence type="ECO:0000313" key="10">
    <source>
        <dbReference type="EMBL" id="JAP99066.1"/>
    </source>
</evidence>
<evidence type="ECO:0000256" key="4">
    <source>
        <dbReference type="ARBA" id="ARBA00022692"/>
    </source>
</evidence>
<feature type="transmembrane region" description="Helical" evidence="8">
    <location>
        <begin position="748"/>
        <end position="767"/>
    </location>
</feature>
<proteinExistence type="inferred from homology"/>
<evidence type="ECO:0000256" key="7">
    <source>
        <dbReference type="SAM" id="MobiDB-lite"/>
    </source>
</evidence>
<gene>
    <name evidence="10" type="primary">ABCG8</name>
    <name evidence="10" type="ORF">g.77085</name>
</gene>
<evidence type="ECO:0000256" key="3">
    <source>
        <dbReference type="ARBA" id="ARBA00022448"/>
    </source>
</evidence>
<accession>A0A146KVC2</accession>
<keyword evidence="10" id="KW-0067">ATP-binding</keyword>
<protein>
    <submittedName>
        <fullName evidence="10">ATP-binding cassette sub-family G member 8</fullName>
    </submittedName>
</protein>
<evidence type="ECO:0000256" key="8">
    <source>
        <dbReference type="SAM" id="Phobius"/>
    </source>
</evidence>
<feature type="transmembrane region" description="Helical" evidence="8">
    <location>
        <begin position="632"/>
        <end position="653"/>
    </location>
</feature>
<feature type="compositionally biased region" description="Basic residues" evidence="7">
    <location>
        <begin position="227"/>
        <end position="241"/>
    </location>
</feature>
<dbReference type="GO" id="GO:0005524">
    <property type="term" value="F:ATP binding"/>
    <property type="evidence" value="ECO:0007669"/>
    <property type="project" value="UniProtKB-KW"/>
</dbReference>
<dbReference type="InterPro" id="IPR050352">
    <property type="entry name" value="ABCG_transporters"/>
</dbReference>
<keyword evidence="10" id="KW-0547">Nucleotide-binding</keyword>
<dbReference type="GO" id="GO:0005886">
    <property type="term" value="C:plasma membrane"/>
    <property type="evidence" value="ECO:0007669"/>
    <property type="project" value="TreeGrafter"/>
</dbReference>
<feature type="region of interest" description="Disordered" evidence="7">
    <location>
        <begin position="110"/>
        <end position="155"/>
    </location>
</feature>
<keyword evidence="5 8" id="KW-1133">Transmembrane helix</keyword>
<dbReference type="GO" id="GO:0140359">
    <property type="term" value="F:ABC-type transporter activity"/>
    <property type="evidence" value="ECO:0007669"/>
    <property type="project" value="InterPro"/>
</dbReference>
<evidence type="ECO:0000256" key="2">
    <source>
        <dbReference type="ARBA" id="ARBA00005814"/>
    </source>
</evidence>
<dbReference type="AlphaFoldDB" id="A0A146KVC2"/>
<name>A0A146KVC2_LYGHE</name>
<dbReference type="Pfam" id="PF01061">
    <property type="entry name" value="ABC2_membrane"/>
    <property type="match status" value="1"/>
</dbReference>
<dbReference type="PANTHER" id="PTHR48041:SF89">
    <property type="entry name" value="FI03229P"/>
    <property type="match status" value="1"/>
</dbReference>
<keyword evidence="4 8" id="KW-0812">Transmembrane</keyword>